<dbReference type="AlphaFoldDB" id="A0A517ZKP5"/>
<evidence type="ECO:0000313" key="4">
    <source>
        <dbReference type="Proteomes" id="UP000319383"/>
    </source>
</evidence>
<reference evidence="3 4" key="1">
    <citation type="submission" date="2019-02" db="EMBL/GenBank/DDBJ databases">
        <title>Deep-cultivation of Planctomycetes and their phenomic and genomic characterization uncovers novel biology.</title>
        <authorList>
            <person name="Wiegand S."/>
            <person name="Jogler M."/>
            <person name="Boedeker C."/>
            <person name="Pinto D."/>
            <person name="Vollmers J."/>
            <person name="Rivas-Marin E."/>
            <person name="Kohn T."/>
            <person name="Peeters S.H."/>
            <person name="Heuer A."/>
            <person name="Rast P."/>
            <person name="Oberbeckmann S."/>
            <person name="Bunk B."/>
            <person name="Jeske O."/>
            <person name="Meyerdierks A."/>
            <person name="Storesund J.E."/>
            <person name="Kallscheuer N."/>
            <person name="Luecker S."/>
            <person name="Lage O.M."/>
            <person name="Pohl T."/>
            <person name="Merkel B.J."/>
            <person name="Hornburger P."/>
            <person name="Mueller R.-W."/>
            <person name="Bruemmer F."/>
            <person name="Labrenz M."/>
            <person name="Spormann A.M."/>
            <person name="Op den Camp H."/>
            <person name="Overmann J."/>
            <person name="Amann R."/>
            <person name="Jetten M.S.M."/>
            <person name="Mascher T."/>
            <person name="Medema M.H."/>
            <person name="Devos D.P."/>
            <person name="Kaster A.-K."/>
            <person name="Ovreas L."/>
            <person name="Rohde M."/>
            <person name="Galperin M.Y."/>
            <person name="Jogler C."/>
        </authorList>
    </citation>
    <scope>NUCLEOTIDE SEQUENCE [LARGE SCALE GENOMIC DNA]</scope>
    <source>
        <strain evidence="3 4">Mal52</strain>
    </source>
</reference>
<proteinExistence type="predicted"/>
<keyword evidence="2" id="KW-0472">Membrane</keyword>
<accession>A0A517ZKP5</accession>
<sequence>MITVHLRLFTYSLKGGLVLKRWAIFIVVIFVVGLICNWFWKELSPNQYGPLADVTWKTNGFPNTVHVHLEDEQGRPLAKTLLTVYTNDDAFDFTTNLQGDAKIVCSGQVLFGIESQHRTVFSKSLAMYTGSPSLADGLDFHIVAKRPDLISRGAGIYEEMKREEELLEVLKKNEEARKTADVSADEGATPPSDENDAEEPAQPNTDSEDDSTPATKDSSGEQ</sequence>
<gene>
    <name evidence="3" type="ORF">Mal52_15090</name>
</gene>
<name>A0A517ZKP5_9PLAN</name>
<dbReference type="KEGG" id="sdyn:Mal52_15090"/>
<keyword evidence="2" id="KW-1133">Transmembrane helix</keyword>
<keyword evidence="4" id="KW-1185">Reference proteome</keyword>
<dbReference type="Proteomes" id="UP000319383">
    <property type="component" value="Chromosome"/>
</dbReference>
<evidence type="ECO:0000313" key="3">
    <source>
        <dbReference type="EMBL" id="QDU43038.1"/>
    </source>
</evidence>
<feature type="transmembrane region" description="Helical" evidence="2">
    <location>
        <begin position="21"/>
        <end position="40"/>
    </location>
</feature>
<organism evidence="3 4">
    <name type="scientific">Symmachiella dynata</name>
    <dbReference type="NCBI Taxonomy" id="2527995"/>
    <lineage>
        <taxon>Bacteria</taxon>
        <taxon>Pseudomonadati</taxon>
        <taxon>Planctomycetota</taxon>
        <taxon>Planctomycetia</taxon>
        <taxon>Planctomycetales</taxon>
        <taxon>Planctomycetaceae</taxon>
        <taxon>Symmachiella</taxon>
    </lineage>
</organism>
<feature type="compositionally biased region" description="Polar residues" evidence="1">
    <location>
        <begin position="212"/>
        <end position="222"/>
    </location>
</feature>
<keyword evidence="2" id="KW-0812">Transmembrane</keyword>
<protein>
    <submittedName>
        <fullName evidence="3">Uncharacterized protein</fullName>
    </submittedName>
</protein>
<evidence type="ECO:0000256" key="1">
    <source>
        <dbReference type="SAM" id="MobiDB-lite"/>
    </source>
</evidence>
<dbReference type="EMBL" id="CP036276">
    <property type="protein sequence ID" value="QDU43038.1"/>
    <property type="molecule type" value="Genomic_DNA"/>
</dbReference>
<evidence type="ECO:0000256" key="2">
    <source>
        <dbReference type="SAM" id="Phobius"/>
    </source>
</evidence>
<feature type="region of interest" description="Disordered" evidence="1">
    <location>
        <begin position="173"/>
        <end position="222"/>
    </location>
</feature>